<evidence type="ECO:0000313" key="9">
    <source>
        <dbReference type="Proteomes" id="UP000319825"/>
    </source>
</evidence>
<evidence type="ECO:0000256" key="1">
    <source>
        <dbReference type="ARBA" id="ARBA00004651"/>
    </source>
</evidence>
<sequence length="376" mass="38411">MTDATPTPTPTATPDRPAPLPAQSPPVDPAATAKAPAAEGAGRLSWWRGDNGEGARRNLGLIAVLVVLILIGIATRPDLYGDSSWVWSNILTILKLASVVGVVTVGMTVVIIGGGIDLSVGAIVALAGVWCTTVATQSYGAGGMIFSALTVGVAVGLVNGLLISYGRLVPFIATLAMMVAARGLAAEISDKQTQVSNNTTINGIASTDVLGIPLLVYILAAVVVAGWVLLNRTTFGRRTVAVGGNPEAARLAGINVRRHTVLLYALSGLCCGIAAIMLTAQATSAQAAMANLYELDAIAAAIIGGTLLSGGRGTIVGSLLGVVIFSTITNLFAINGLSTEAQNMVKGGIIVAAVLVQQFKFRSLTQFLGRNRLTTG</sequence>
<feature type="transmembrane region" description="Helical" evidence="7">
    <location>
        <begin position="168"/>
        <end position="188"/>
    </location>
</feature>
<dbReference type="InterPro" id="IPR001851">
    <property type="entry name" value="ABC_transp_permease"/>
</dbReference>
<name>A0A562I4U1_MICOL</name>
<dbReference type="Pfam" id="PF02653">
    <property type="entry name" value="BPD_transp_2"/>
    <property type="match status" value="1"/>
</dbReference>
<accession>A0A562I4U1</accession>
<comment type="subcellular location">
    <subcellularLocation>
        <location evidence="1">Cell membrane</location>
        <topology evidence="1">Multi-pass membrane protein</topology>
    </subcellularLocation>
</comment>
<gene>
    <name evidence="8" type="ORF">JD77_00915</name>
</gene>
<feature type="transmembrane region" description="Helical" evidence="7">
    <location>
        <begin position="209"/>
        <end position="230"/>
    </location>
</feature>
<evidence type="ECO:0000256" key="2">
    <source>
        <dbReference type="ARBA" id="ARBA00022475"/>
    </source>
</evidence>
<feature type="region of interest" description="Disordered" evidence="6">
    <location>
        <begin position="1"/>
        <end position="37"/>
    </location>
</feature>
<organism evidence="8 9">
    <name type="scientific">Micromonospora olivasterospora</name>
    <dbReference type="NCBI Taxonomy" id="1880"/>
    <lineage>
        <taxon>Bacteria</taxon>
        <taxon>Bacillati</taxon>
        <taxon>Actinomycetota</taxon>
        <taxon>Actinomycetes</taxon>
        <taxon>Micromonosporales</taxon>
        <taxon>Micromonosporaceae</taxon>
        <taxon>Micromonospora</taxon>
    </lineage>
</organism>
<feature type="transmembrane region" description="Helical" evidence="7">
    <location>
        <begin position="118"/>
        <end position="136"/>
    </location>
</feature>
<dbReference type="RefSeq" id="WP_145773174.1">
    <property type="nucleotide sequence ID" value="NZ_BAAATQ010000359.1"/>
</dbReference>
<feature type="compositionally biased region" description="Pro residues" evidence="6">
    <location>
        <begin position="7"/>
        <end position="28"/>
    </location>
</feature>
<dbReference type="EMBL" id="VLKE01000001">
    <property type="protein sequence ID" value="TWH65972.1"/>
    <property type="molecule type" value="Genomic_DNA"/>
</dbReference>
<dbReference type="GO" id="GO:0005886">
    <property type="term" value="C:plasma membrane"/>
    <property type="evidence" value="ECO:0007669"/>
    <property type="project" value="UniProtKB-SubCell"/>
</dbReference>
<feature type="transmembrane region" description="Helical" evidence="7">
    <location>
        <begin position="86"/>
        <end position="112"/>
    </location>
</feature>
<keyword evidence="5 7" id="KW-0472">Membrane</keyword>
<reference evidence="8 9" key="1">
    <citation type="submission" date="2019-07" db="EMBL/GenBank/DDBJ databases">
        <title>R&amp;d 2014.</title>
        <authorList>
            <person name="Klenk H.-P."/>
        </authorList>
    </citation>
    <scope>NUCLEOTIDE SEQUENCE [LARGE SCALE GENOMIC DNA]</scope>
    <source>
        <strain evidence="8 9">DSM 43868</strain>
    </source>
</reference>
<evidence type="ECO:0000256" key="3">
    <source>
        <dbReference type="ARBA" id="ARBA00022692"/>
    </source>
</evidence>
<dbReference type="AlphaFoldDB" id="A0A562I4U1"/>
<keyword evidence="9" id="KW-1185">Reference proteome</keyword>
<keyword evidence="2" id="KW-1003">Cell membrane</keyword>
<keyword evidence="4 7" id="KW-1133">Transmembrane helix</keyword>
<feature type="transmembrane region" description="Helical" evidence="7">
    <location>
        <begin position="315"/>
        <end position="334"/>
    </location>
</feature>
<keyword evidence="3 7" id="KW-0812">Transmembrane</keyword>
<evidence type="ECO:0000256" key="6">
    <source>
        <dbReference type="SAM" id="MobiDB-lite"/>
    </source>
</evidence>
<evidence type="ECO:0000256" key="7">
    <source>
        <dbReference type="SAM" id="Phobius"/>
    </source>
</evidence>
<feature type="transmembrane region" description="Helical" evidence="7">
    <location>
        <begin position="55"/>
        <end position="74"/>
    </location>
</feature>
<comment type="caution">
    <text evidence="8">The sequence shown here is derived from an EMBL/GenBank/DDBJ whole genome shotgun (WGS) entry which is preliminary data.</text>
</comment>
<dbReference type="PANTHER" id="PTHR32196">
    <property type="entry name" value="ABC TRANSPORTER PERMEASE PROTEIN YPHD-RELATED-RELATED"/>
    <property type="match status" value="1"/>
</dbReference>
<evidence type="ECO:0000313" key="8">
    <source>
        <dbReference type="EMBL" id="TWH65972.1"/>
    </source>
</evidence>
<evidence type="ECO:0000256" key="4">
    <source>
        <dbReference type="ARBA" id="ARBA00022989"/>
    </source>
</evidence>
<dbReference type="OrthoDB" id="9808136at2"/>
<evidence type="ECO:0000256" key="5">
    <source>
        <dbReference type="ARBA" id="ARBA00023136"/>
    </source>
</evidence>
<dbReference type="GO" id="GO:0022857">
    <property type="term" value="F:transmembrane transporter activity"/>
    <property type="evidence" value="ECO:0007669"/>
    <property type="project" value="InterPro"/>
</dbReference>
<feature type="transmembrane region" description="Helical" evidence="7">
    <location>
        <begin position="261"/>
        <end position="280"/>
    </location>
</feature>
<feature type="transmembrane region" description="Helical" evidence="7">
    <location>
        <begin position="143"/>
        <end position="162"/>
    </location>
</feature>
<dbReference type="PANTHER" id="PTHR32196:SF72">
    <property type="entry name" value="RIBOSE IMPORT PERMEASE PROTEIN RBSC"/>
    <property type="match status" value="1"/>
</dbReference>
<dbReference type="CDD" id="cd06579">
    <property type="entry name" value="TM_PBP1_transp_AraH_like"/>
    <property type="match status" value="1"/>
</dbReference>
<dbReference type="Proteomes" id="UP000319825">
    <property type="component" value="Unassembled WGS sequence"/>
</dbReference>
<proteinExistence type="predicted"/>
<protein>
    <submittedName>
        <fullName evidence="8">Monosaccharide ABC transporter membrane protein, CUT2 family (TC 3.A.1.2.-)</fullName>
    </submittedName>
</protein>